<keyword evidence="6" id="KW-0653">Protein transport</keyword>
<feature type="domain" description="ABC transmembrane type-1" evidence="11">
    <location>
        <begin position="139"/>
        <end position="329"/>
    </location>
</feature>
<feature type="transmembrane region" description="Helical" evidence="10">
    <location>
        <begin position="253"/>
        <end position="271"/>
    </location>
</feature>
<keyword evidence="7 10" id="KW-1133">Transmembrane helix</keyword>
<evidence type="ECO:0000256" key="7">
    <source>
        <dbReference type="ARBA" id="ARBA00022989"/>
    </source>
</evidence>
<dbReference type="OrthoDB" id="9797472at2"/>
<dbReference type="PATRIC" id="fig|216938.3.peg.986"/>
<comment type="subcellular location">
    <subcellularLocation>
        <location evidence="1 10">Cell membrane</location>
        <topology evidence="1 10">Multi-pass membrane protein</topology>
    </subcellularLocation>
</comment>
<dbReference type="KEGG" id="shj:SHELI_v1c09680"/>
<dbReference type="NCBIfam" id="NF043080">
    <property type="entry name" value="MMSYN1_0166"/>
    <property type="match status" value="1"/>
</dbReference>
<evidence type="ECO:0000259" key="11">
    <source>
        <dbReference type="PROSITE" id="PS50928"/>
    </source>
</evidence>
<keyword evidence="13" id="KW-1185">Reference proteome</keyword>
<dbReference type="PROSITE" id="PS50928">
    <property type="entry name" value="ABC_TM1"/>
    <property type="match status" value="1"/>
</dbReference>
<dbReference type="InterPro" id="IPR054864">
    <property type="entry name" value="OppC_permease"/>
</dbReference>
<evidence type="ECO:0000256" key="1">
    <source>
        <dbReference type="ARBA" id="ARBA00004651"/>
    </source>
</evidence>
<evidence type="ECO:0000256" key="4">
    <source>
        <dbReference type="ARBA" id="ARBA00022692"/>
    </source>
</evidence>
<evidence type="ECO:0000313" key="13">
    <source>
        <dbReference type="Proteomes" id="UP000094378"/>
    </source>
</evidence>
<sequence>MSEKVLSKKYADDEFNWEEIVKLKYSYSKYNIEEIDNSLFKKVSDEWKSFKAESINSKPYSYWKSVGKTVLASKVFIICLLLIIIFVTMSLFIARGETPVPLDRPNRNPAAPSSQHLFGLGLMGEDLWNKMWIGTRSTLLFMVFIASIQIATGILIGLIWGYFSKLDILFIEIIRFLSMIPSLILWLLVIFIFGGQSTLWVLVLAISLTSWISMSSVIRIQTILVRNSEYNIASKVLGTNSFRIIIKNILPKILPIIIQTASFAIPNAIALDSLLSFYNFGFVSDLIHAASLGSILNEVVSDTTWQLFPHLLIIPISFISGISLLFFLVGKIFADSLDPKLHR</sequence>
<dbReference type="Proteomes" id="UP000094378">
    <property type="component" value="Chromosome"/>
</dbReference>
<keyword evidence="2 10" id="KW-0813">Transport</keyword>
<dbReference type="GO" id="GO:0055085">
    <property type="term" value="P:transmembrane transport"/>
    <property type="evidence" value="ECO:0007669"/>
    <property type="project" value="InterPro"/>
</dbReference>
<reference evidence="12 13" key="1">
    <citation type="submission" date="2016-08" db="EMBL/GenBank/DDBJ databases">
        <title>Complete genome sequence of Spiroplasma helicoides TABS-2 (DSM 22551).</title>
        <authorList>
            <person name="Shen W.-Y."/>
            <person name="Lo W.-S."/>
            <person name="Lai Y.-C."/>
            <person name="Kuo C.-H."/>
        </authorList>
    </citation>
    <scope>NUCLEOTIDE SEQUENCE [LARGE SCALE GENOMIC DNA]</scope>
    <source>
        <strain evidence="12 13">TABS-2</strain>
    </source>
</reference>
<dbReference type="GO" id="GO:0005886">
    <property type="term" value="C:plasma membrane"/>
    <property type="evidence" value="ECO:0007669"/>
    <property type="project" value="UniProtKB-SubCell"/>
</dbReference>
<feature type="transmembrane region" description="Helical" evidence="10">
    <location>
        <begin position="199"/>
        <end position="218"/>
    </location>
</feature>
<dbReference type="InterPro" id="IPR050366">
    <property type="entry name" value="BP-dependent_transpt_permease"/>
</dbReference>
<dbReference type="Gene3D" id="1.10.3720.10">
    <property type="entry name" value="MetI-like"/>
    <property type="match status" value="1"/>
</dbReference>
<feature type="transmembrane region" description="Helical" evidence="10">
    <location>
        <begin position="173"/>
        <end position="193"/>
    </location>
</feature>
<name>A0A1B3SLV5_9MOLU</name>
<dbReference type="InterPro" id="IPR000515">
    <property type="entry name" value="MetI-like"/>
</dbReference>
<keyword evidence="8 10" id="KW-0472">Membrane</keyword>
<feature type="transmembrane region" description="Helical" evidence="10">
    <location>
        <begin position="139"/>
        <end position="161"/>
    </location>
</feature>
<dbReference type="GO" id="GO:0015031">
    <property type="term" value="P:protein transport"/>
    <property type="evidence" value="ECO:0007669"/>
    <property type="project" value="UniProtKB-KW"/>
</dbReference>
<evidence type="ECO:0000256" key="6">
    <source>
        <dbReference type="ARBA" id="ARBA00022927"/>
    </source>
</evidence>
<dbReference type="PANTHER" id="PTHR43386">
    <property type="entry name" value="OLIGOPEPTIDE TRANSPORT SYSTEM PERMEASE PROTEIN APPC"/>
    <property type="match status" value="1"/>
</dbReference>
<organism evidence="12 13">
    <name type="scientific">Spiroplasma helicoides</name>
    <dbReference type="NCBI Taxonomy" id="216938"/>
    <lineage>
        <taxon>Bacteria</taxon>
        <taxon>Bacillati</taxon>
        <taxon>Mycoplasmatota</taxon>
        <taxon>Mollicutes</taxon>
        <taxon>Entomoplasmatales</taxon>
        <taxon>Spiroplasmataceae</taxon>
        <taxon>Spiroplasma</taxon>
    </lineage>
</organism>
<gene>
    <name evidence="12" type="primary">oppC</name>
    <name evidence="12" type="ORF">SHELI_v1c09680</name>
</gene>
<dbReference type="RefSeq" id="WP_069117222.1">
    <property type="nucleotide sequence ID" value="NZ_CP017015.1"/>
</dbReference>
<dbReference type="Pfam" id="PF00528">
    <property type="entry name" value="BPD_transp_1"/>
    <property type="match status" value="1"/>
</dbReference>
<dbReference type="CDD" id="cd06261">
    <property type="entry name" value="TM_PBP2"/>
    <property type="match status" value="1"/>
</dbReference>
<dbReference type="InterPro" id="IPR035906">
    <property type="entry name" value="MetI-like_sf"/>
</dbReference>
<dbReference type="STRING" id="216938.SHELI_v1c09680"/>
<keyword evidence="4 10" id="KW-0812">Transmembrane</keyword>
<evidence type="ECO:0000256" key="9">
    <source>
        <dbReference type="ARBA" id="ARBA00024202"/>
    </source>
</evidence>
<dbReference type="EMBL" id="CP017015">
    <property type="protein sequence ID" value="AOG60915.1"/>
    <property type="molecule type" value="Genomic_DNA"/>
</dbReference>
<dbReference type="AlphaFoldDB" id="A0A1B3SLV5"/>
<comment type="similarity">
    <text evidence="9">Belongs to the binding-protein-dependent transport system permease family. OppBC subfamily.</text>
</comment>
<evidence type="ECO:0000256" key="2">
    <source>
        <dbReference type="ARBA" id="ARBA00022448"/>
    </source>
</evidence>
<protein>
    <submittedName>
        <fullName evidence="12">Oligopeptide ABC transporter permease</fullName>
    </submittedName>
</protein>
<evidence type="ECO:0000256" key="3">
    <source>
        <dbReference type="ARBA" id="ARBA00022475"/>
    </source>
</evidence>
<dbReference type="SUPFAM" id="SSF161098">
    <property type="entry name" value="MetI-like"/>
    <property type="match status" value="1"/>
</dbReference>
<feature type="transmembrane region" description="Helical" evidence="10">
    <location>
        <begin position="312"/>
        <end position="334"/>
    </location>
</feature>
<accession>A0A1B3SLV5</accession>
<dbReference type="GO" id="GO:0015833">
    <property type="term" value="P:peptide transport"/>
    <property type="evidence" value="ECO:0007669"/>
    <property type="project" value="UniProtKB-KW"/>
</dbReference>
<feature type="transmembrane region" description="Helical" evidence="10">
    <location>
        <begin position="75"/>
        <end position="94"/>
    </location>
</feature>
<proteinExistence type="inferred from homology"/>
<keyword evidence="3" id="KW-1003">Cell membrane</keyword>
<evidence type="ECO:0000313" key="12">
    <source>
        <dbReference type="EMBL" id="AOG60915.1"/>
    </source>
</evidence>
<dbReference type="PANTHER" id="PTHR43386:SF24">
    <property type="entry name" value="OLIGOPEPTIDE TRANSPORT SYSTEM PERMEASE PROTEIN AMID"/>
    <property type="match status" value="1"/>
</dbReference>
<keyword evidence="5" id="KW-0571">Peptide transport</keyword>
<evidence type="ECO:0000256" key="5">
    <source>
        <dbReference type="ARBA" id="ARBA00022856"/>
    </source>
</evidence>
<evidence type="ECO:0000256" key="8">
    <source>
        <dbReference type="ARBA" id="ARBA00023136"/>
    </source>
</evidence>
<evidence type="ECO:0000256" key="10">
    <source>
        <dbReference type="RuleBase" id="RU363032"/>
    </source>
</evidence>